<dbReference type="InterPro" id="IPR042268">
    <property type="entry name" value="BamC_C"/>
</dbReference>
<name>A0A248LGD6_9NEIS</name>
<accession>A0A248LGD6</accession>
<evidence type="ECO:0008006" key="3">
    <source>
        <dbReference type="Google" id="ProtNLM"/>
    </source>
</evidence>
<reference evidence="2" key="1">
    <citation type="submission" date="2017-06" db="EMBL/GenBank/DDBJ databases">
        <title>Whole genome sequence of Laribacter hongkongensis LHGZ1.</title>
        <authorList>
            <person name="Chen D."/>
            <person name="Wu H."/>
            <person name="Chen J."/>
        </authorList>
    </citation>
    <scope>NUCLEOTIDE SEQUENCE [LARGE SCALE GENOMIC DNA]</scope>
    <source>
        <strain evidence="2">LHGZ1</strain>
    </source>
</reference>
<dbReference type="InterPro" id="IPR010653">
    <property type="entry name" value="NlpB/DapX"/>
</dbReference>
<dbReference type="EMBL" id="CP022115">
    <property type="protein sequence ID" value="ASJ23519.1"/>
    <property type="molecule type" value="Genomic_DNA"/>
</dbReference>
<organism evidence="1 2">
    <name type="scientific">Laribacter hongkongensis</name>
    <dbReference type="NCBI Taxonomy" id="168471"/>
    <lineage>
        <taxon>Bacteria</taxon>
        <taxon>Pseudomonadati</taxon>
        <taxon>Pseudomonadota</taxon>
        <taxon>Betaproteobacteria</taxon>
        <taxon>Neisseriales</taxon>
        <taxon>Aquaspirillaceae</taxon>
        <taxon>Laribacter</taxon>
    </lineage>
</organism>
<dbReference type="Pfam" id="PF06804">
    <property type="entry name" value="Lipoprotein_18"/>
    <property type="match status" value="1"/>
</dbReference>
<dbReference type="Gene3D" id="3.30.310.170">
    <property type="entry name" value="Outer membrane protein assembly factor BamC"/>
    <property type="match status" value="1"/>
</dbReference>
<evidence type="ECO:0000313" key="2">
    <source>
        <dbReference type="Proteomes" id="UP000197424"/>
    </source>
</evidence>
<sequence>MKSLRHLLPVVAVAGLAACASTSDDSKIAYKSAEAPKRTLEVPPDLTAPELTNSYAMPAGGVSAKLMAQQQADQAGQQAAIRAGTAQVATAASDTVRLERAGGQRWLSVSGKSAEQLWPLVREFWQDNGFVLKRDEPQLGIMETDWAENRAKIPQDGVRKLLATVGLDGLYATPERDKFRTRFERSPNGNVEIYISHRGMVESFTEGKNDTKWQPRADDPELEAEFLGRLMLALGVDETKAKQAKEDAAQPVPVAQRRARIENGAVVVDDAFDRAWRRTGLALDRSGLVVVDRNRASGTYFVRPAKSETEKVDEGGFWSSLAFWRDKEGKTAAEQPGYRIVVQQVSDKESRVTVQGDKGEALDGKLVNAILPKLEQQLR</sequence>
<proteinExistence type="predicted"/>
<gene>
    <name evidence="1" type="ORF">LHGZ1_0688</name>
</gene>
<dbReference type="Proteomes" id="UP000197424">
    <property type="component" value="Chromosome"/>
</dbReference>
<dbReference type="AlphaFoldDB" id="A0A248LGD6"/>
<dbReference type="OrthoDB" id="5291099at2"/>
<dbReference type="RefSeq" id="WP_088860144.1">
    <property type="nucleotide sequence ID" value="NZ_CP022115.1"/>
</dbReference>
<protein>
    <recommendedName>
        <fullName evidence="3">Outer membrane protein assembly factor BamC</fullName>
    </recommendedName>
</protein>
<evidence type="ECO:0000313" key="1">
    <source>
        <dbReference type="EMBL" id="ASJ23519.1"/>
    </source>
</evidence>
<dbReference type="PROSITE" id="PS51257">
    <property type="entry name" value="PROKAR_LIPOPROTEIN"/>
    <property type="match status" value="1"/>
</dbReference>